<dbReference type="EMBL" id="BMVW01000001">
    <property type="protein sequence ID" value="GGY90273.1"/>
    <property type="molecule type" value="Genomic_DNA"/>
</dbReference>
<evidence type="ECO:0000313" key="5">
    <source>
        <dbReference type="EMBL" id="GGY90273.1"/>
    </source>
</evidence>
<proteinExistence type="predicted"/>
<dbReference type="PANTHER" id="PTHR44688:SF16">
    <property type="entry name" value="DNA-BINDING TRANSCRIPTIONAL ACTIVATOR DEVR_DOSR"/>
    <property type="match status" value="1"/>
</dbReference>
<evidence type="ECO:0000259" key="4">
    <source>
        <dbReference type="PROSITE" id="PS50043"/>
    </source>
</evidence>
<dbReference type="AlphaFoldDB" id="A0A918P8Q2"/>
<dbReference type="Proteomes" id="UP000622166">
    <property type="component" value="Unassembled WGS sequence"/>
</dbReference>
<comment type="caution">
    <text evidence="5">The sequence shown here is derived from an EMBL/GenBank/DDBJ whole genome shotgun (WGS) entry which is preliminary data.</text>
</comment>
<name>A0A918P8Q2_9ACTN</name>
<dbReference type="InterPro" id="IPR036388">
    <property type="entry name" value="WH-like_DNA-bd_sf"/>
</dbReference>
<keyword evidence="3" id="KW-0804">Transcription</keyword>
<evidence type="ECO:0000256" key="2">
    <source>
        <dbReference type="ARBA" id="ARBA00023125"/>
    </source>
</evidence>
<dbReference type="GO" id="GO:0006355">
    <property type="term" value="P:regulation of DNA-templated transcription"/>
    <property type="evidence" value="ECO:0007669"/>
    <property type="project" value="InterPro"/>
</dbReference>
<dbReference type="PANTHER" id="PTHR44688">
    <property type="entry name" value="DNA-BINDING TRANSCRIPTIONAL ACTIVATOR DEVR_DOSR"/>
    <property type="match status" value="1"/>
</dbReference>
<evidence type="ECO:0000313" key="6">
    <source>
        <dbReference type="Proteomes" id="UP000622166"/>
    </source>
</evidence>
<dbReference type="PRINTS" id="PR00038">
    <property type="entry name" value="HTHLUXR"/>
</dbReference>
<evidence type="ECO:0000256" key="1">
    <source>
        <dbReference type="ARBA" id="ARBA00023015"/>
    </source>
</evidence>
<gene>
    <name evidence="5" type="ORF">GCM10010365_05840</name>
</gene>
<dbReference type="InterPro" id="IPR016032">
    <property type="entry name" value="Sig_transdc_resp-reg_C-effctor"/>
</dbReference>
<protein>
    <submittedName>
        <fullName evidence="5">DNA-binding response regulator</fullName>
    </submittedName>
</protein>
<organism evidence="5 6">
    <name type="scientific">Streptomyces poonensis</name>
    <dbReference type="NCBI Taxonomy" id="68255"/>
    <lineage>
        <taxon>Bacteria</taxon>
        <taxon>Bacillati</taxon>
        <taxon>Actinomycetota</taxon>
        <taxon>Actinomycetes</taxon>
        <taxon>Kitasatosporales</taxon>
        <taxon>Streptomycetaceae</taxon>
        <taxon>Streptomyces</taxon>
    </lineage>
</organism>
<keyword evidence="2 5" id="KW-0238">DNA-binding</keyword>
<dbReference type="Gene3D" id="1.10.10.10">
    <property type="entry name" value="Winged helix-like DNA-binding domain superfamily/Winged helix DNA-binding domain"/>
    <property type="match status" value="1"/>
</dbReference>
<dbReference type="GO" id="GO:0003677">
    <property type="term" value="F:DNA binding"/>
    <property type="evidence" value="ECO:0007669"/>
    <property type="project" value="UniProtKB-KW"/>
</dbReference>
<keyword evidence="6" id="KW-1185">Reference proteome</keyword>
<dbReference type="InterPro" id="IPR000792">
    <property type="entry name" value="Tscrpt_reg_LuxR_C"/>
</dbReference>
<dbReference type="PROSITE" id="PS50043">
    <property type="entry name" value="HTH_LUXR_2"/>
    <property type="match status" value="1"/>
</dbReference>
<sequence>MLRMGVRTLLARTPGVASVRDHVYEPQAAAAIDFTDVDVLLLSCPREEWVRDTARRAGAAGAKVLLLLDERMVADPDSIRGVVAHGVLLKHELTSDALALAFTQMRTGGFPLPSAFSHALIRHSPGPSPDDRGRIAMLTPRERETLALLVEGLSNKLIARRLRISEHGAKRLVANILAKMNCPNRTQAAAIAVREDAVQLSRV</sequence>
<dbReference type="SUPFAM" id="SSF46894">
    <property type="entry name" value="C-terminal effector domain of the bipartite response regulators"/>
    <property type="match status" value="1"/>
</dbReference>
<dbReference type="Pfam" id="PF00196">
    <property type="entry name" value="GerE"/>
    <property type="match status" value="1"/>
</dbReference>
<reference evidence="5" key="1">
    <citation type="journal article" date="2014" name="Int. J. Syst. Evol. Microbiol.">
        <title>Complete genome sequence of Corynebacterium casei LMG S-19264T (=DSM 44701T), isolated from a smear-ripened cheese.</title>
        <authorList>
            <consortium name="US DOE Joint Genome Institute (JGI-PGF)"/>
            <person name="Walter F."/>
            <person name="Albersmeier A."/>
            <person name="Kalinowski J."/>
            <person name="Ruckert C."/>
        </authorList>
    </citation>
    <scope>NUCLEOTIDE SEQUENCE</scope>
    <source>
        <strain evidence="5">JCM 4815</strain>
    </source>
</reference>
<dbReference type="SMART" id="SM00421">
    <property type="entry name" value="HTH_LUXR"/>
    <property type="match status" value="1"/>
</dbReference>
<evidence type="ECO:0000256" key="3">
    <source>
        <dbReference type="ARBA" id="ARBA00023163"/>
    </source>
</evidence>
<dbReference type="CDD" id="cd06170">
    <property type="entry name" value="LuxR_C_like"/>
    <property type="match status" value="1"/>
</dbReference>
<accession>A0A918P8Q2</accession>
<reference evidence="5" key="2">
    <citation type="submission" date="2020-09" db="EMBL/GenBank/DDBJ databases">
        <authorList>
            <person name="Sun Q."/>
            <person name="Ohkuma M."/>
        </authorList>
    </citation>
    <scope>NUCLEOTIDE SEQUENCE</scope>
    <source>
        <strain evidence="5">JCM 4815</strain>
    </source>
</reference>
<feature type="domain" description="HTH luxR-type" evidence="4">
    <location>
        <begin position="131"/>
        <end position="196"/>
    </location>
</feature>
<keyword evidence="1" id="KW-0805">Transcription regulation</keyword>